<dbReference type="EC" id="3.3.1.1" evidence="2"/>
<organism evidence="2">
    <name type="scientific">uncultured Friedmanniella sp</name>
    <dbReference type="NCBI Taxonomy" id="335381"/>
    <lineage>
        <taxon>Bacteria</taxon>
        <taxon>Bacillati</taxon>
        <taxon>Actinomycetota</taxon>
        <taxon>Actinomycetes</taxon>
        <taxon>Propionibacteriales</taxon>
        <taxon>Nocardioidaceae</taxon>
        <taxon>Friedmanniella</taxon>
        <taxon>environmental samples</taxon>
    </lineage>
</organism>
<accession>A0A6J4KZG7</accession>
<feature type="compositionally biased region" description="Basic residues" evidence="1">
    <location>
        <begin position="9"/>
        <end position="20"/>
    </location>
</feature>
<dbReference type="GO" id="GO:0016787">
    <property type="term" value="F:hydrolase activity"/>
    <property type="evidence" value="ECO:0007669"/>
    <property type="project" value="UniProtKB-KW"/>
</dbReference>
<feature type="non-terminal residue" evidence="2">
    <location>
        <position position="1"/>
    </location>
</feature>
<feature type="compositionally biased region" description="Basic and acidic residues" evidence="1">
    <location>
        <begin position="289"/>
        <end position="300"/>
    </location>
</feature>
<feature type="compositionally biased region" description="Basic and acidic residues" evidence="1">
    <location>
        <begin position="25"/>
        <end position="38"/>
    </location>
</feature>
<feature type="region of interest" description="Disordered" evidence="1">
    <location>
        <begin position="127"/>
        <end position="425"/>
    </location>
</feature>
<reference evidence="2" key="1">
    <citation type="submission" date="2020-02" db="EMBL/GenBank/DDBJ databases">
        <authorList>
            <person name="Meier V. D."/>
        </authorList>
    </citation>
    <scope>NUCLEOTIDE SEQUENCE</scope>
    <source>
        <strain evidence="2">AVDCRST_MAG48</strain>
    </source>
</reference>
<feature type="compositionally biased region" description="Basic and acidic residues" evidence="1">
    <location>
        <begin position="339"/>
        <end position="348"/>
    </location>
</feature>
<gene>
    <name evidence="2" type="ORF">AVDCRST_MAG48-2322</name>
</gene>
<sequence length="425" mass="49258">DQHPDRARLQGRRPLPRRLRPQGDQPRRARDARPDGPAHRVRRPAAAGRRPHRRLAAHDRADRRPHRDADRAGRRRPLGQLQHLLHPGPRRRRDRRRRRHRRAAHRRPGLRLEGRVAAGVLVGDPAALRVPRRAGRGRRPEHGPGRRRRPHAAGAPRYPLRGRGRRPGHHGVRLRGVRGHPRRPPREPGPGPAVLDPHRPGHHGRHRGDHHRRHAPVRAGPRRPAAVPGDQRQRLGDQEQVRQPLRLPPLAGRRPEPRHRRDDRRQGRGRLRLRRRGQGLRRGAARPGRPRDRHRDRPDLRPAGGDARLRGDHPRRGHRQGRHHHHGHRQQGHHQRRAARPDEAPGDHRQHRALRQRDRRGRPGQDPRHHPDDDQAAGGRVAVRRRPHDHPAVRGPAAEPRQRHRSPELRHERLVRQPGARADRA</sequence>
<feature type="compositionally biased region" description="Basic and acidic residues" evidence="1">
    <location>
        <begin position="56"/>
        <end position="72"/>
    </location>
</feature>
<feature type="compositionally biased region" description="Basic and acidic residues" evidence="1">
    <location>
        <begin position="253"/>
        <end position="266"/>
    </location>
</feature>
<name>A0A6J4KZG7_9ACTN</name>
<dbReference type="AlphaFoldDB" id="A0A6J4KZG7"/>
<feature type="compositionally biased region" description="Basic residues" evidence="1">
    <location>
        <begin position="349"/>
        <end position="360"/>
    </location>
</feature>
<evidence type="ECO:0000256" key="1">
    <source>
        <dbReference type="SAM" id="MobiDB-lite"/>
    </source>
</evidence>
<feature type="non-terminal residue" evidence="2">
    <location>
        <position position="425"/>
    </location>
</feature>
<feature type="compositionally biased region" description="Low complexity" evidence="1">
    <location>
        <begin position="242"/>
        <end position="252"/>
    </location>
</feature>
<evidence type="ECO:0000313" key="2">
    <source>
        <dbReference type="EMBL" id="CAA9315346.1"/>
    </source>
</evidence>
<feature type="compositionally biased region" description="Basic and acidic residues" evidence="1">
    <location>
        <begin position="405"/>
        <end position="425"/>
    </location>
</feature>
<feature type="compositionally biased region" description="Basic residues" evidence="1">
    <location>
        <begin position="200"/>
        <end position="216"/>
    </location>
</feature>
<feature type="compositionally biased region" description="Basic residues" evidence="1">
    <location>
        <begin position="315"/>
        <end position="338"/>
    </location>
</feature>
<feature type="region of interest" description="Disordered" evidence="1">
    <location>
        <begin position="1"/>
        <end position="111"/>
    </location>
</feature>
<feature type="compositionally biased region" description="Basic residues" evidence="1">
    <location>
        <begin position="160"/>
        <end position="183"/>
    </location>
</feature>
<feature type="compositionally biased region" description="Basic and acidic residues" evidence="1">
    <location>
        <begin position="231"/>
        <end position="240"/>
    </location>
</feature>
<feature type="compositionally biased region" description="Basic residues" evidence="1">
    <location>
        <begin position="267"/>
        <end position="279"/>
    </location>
</feature>
<feature type="compositionally biased region" description="Basic residues" evidence="1">
    <location>
        <begin position="39"/>
        <end position="55"/>
    </location>
</feature>
<protein>
    <submittedName>
        <fullName evidence="2">Adenosylhomocysteinase</fullName>
        <ecNumber evidence="2">3.3.1.1</ecNumber>
    </submittedName>
</protein>
<dbReference type="EMBL" id="CADCTS010000335">
    <property type="protein sequence ID" value="CAA9315346.1"/>
    <property type="molecule type" value="Genomic_DNA"/>
</dbReference>
<feature type="compositionally biased region" description="Basic and acidic residues" evidence="1">
    <location>
        <begin position="361"/>
        <end position="373"/>
    </location>
</feature>
<feature type="compositionally biased region" description="Low complexity" evidence="1">
    <location>
        <begin position="217"/>
        <end position="229"/>
    </location>
</feature>
<proteinExistence type="predicted"/>
<feature type="compositionally biased region" description="Basic residues" evidence="1">
    <location>
        <begin position="88"/>
        <end position="109"/>
    </location>
</feature>
<keyword evidence="2" id="KW-0378">Hydrolase</keyword>